<evidence type="ECO:0000313" key="2">
    <source>
        <dbReference type="Proteomes" id="UP000595879"/>
    </source>
</evidence>
<name>A0A7T3NB85_9CAUD</name>
<accession>A0A7T3NB85</accession>
<dbReference type="EMBL" id="MW021756">
    <property type="protein sequence ID" value="QPX76428.1"/>
    <property type="molecule type" value="Genomic_DNA"/>
</dbReference>
<protein>
    <submittedName>
        <fullName evidence="1">Uncharacterized protein</fullName>
    </submittedName>
</protein>
<dbReference type="Proteomes" id="UP000595879">
    <property type="component" value="Genome"/>
</dbReference>
<reference evidence="1 2" key="1">
    <citation type="submission" date="2020-09" db="EMBL/GenBank/DDBJ databases">
        <authorList>
            <person name="Reed H.X."/>
            <person name="Ayers H."/>
            <person name="Chronis L."/>
            <person name="Gaertner R."/>
            <person name="Thompson D."/>
            <person name="Newey C."/>
            <person name="Breakwell D.P."/>
            <person name="Grose J.H."/>
        </authorList>
    </citation>
    <scope>NUCLEOTIDE SEQUENCE [LARGE SCALE GENOMIC DNA]</scope>
</reference>
<proteinExistence type="predicted"/>
<evidence type="ECO:0000313" key="1">
    <source>
        <dbReference type="EMBL" id="QPX76428.1"/>
    </source>
</evidence>
<sequence>MVSGNRFPGMRGEVKKLPAHKFNEVYMQFRENTKYDPSTGKTINIFKNMTPIQFRERYGMTFREWKMQLSKEDYRRKLKFNECYVDDDPYASDVCGKTEPLIEDSPGNLEQSCIDSAYEI</sequence>
<organism evidence="1 2">
    <name type="scientific">Cronobacter phage vB_CsaM_SemperBestia</name>
    <dbReference type="NCBI Taxonomy" id="2777353"/>
    <lineage>
        <taxon>Viruses</taxon>
        <taxon>Duplodnaviria</taxon>
        <taxon>Heunggongvirae</taxon>
        <taxon>Uroviricota</taxon>
        <taxon>Caudoviricetes</taxon>
        <taxon>Pantevenvirales</taxon>
        <taxon>Straboviridae</taxon>
        <taxon>Pseudotevenvirus</taxon>
        <taxon>Pseudotevenvirus leb</taxon>
    </lineage>
</organism>